<feature type="region of interest" description="Disordered" evidence="1">
    <location>
        <begin position="1"/>
        <end position="25"/>
    </location>
</feature>
<feature type="domain" description="RNase H type-1" evidence="3">
    <location>
        <begin position="542"/>
        <end position="675"/>
    </location>
</feature>
<protein>
    <recommendedName>
        <fullName evidence="6">Tick transposon</fullName>
    </recommendedName>
</protein>
<dbReference type="GO" id="GO:0042575">
    <property type="term" value="C:DNA polymerase complex"/>
    <property type="evidence" value="ECO:0007669"/>
    <property type="project" value="UniProtKB-ARBA"/>
</dbReference>
<dbReference type="PROSITE" id="PS50878">
    <property type="entry name" value="RT_POL"/>
    <property type="match status" value="1"/>
</dbReference>
<organism evidence="4 5">
    <name type="scientific">Amblyomma americanum</name>
    <name type="common">Lone star tick</name>
    <dbReference type="NCBI Taxonomy" id="6943"/>
    <lineage>
        <taxon>Eukaryota</taxon>
        <taxon>Metazoa</taxon>
        <taxon>Ecdysozoa</taxon>
        <taxon>Arthropoda</taxon>
        <taxon>Chelicerata</taxon>
        <taxon>Arachnida</taxon>
        <taxon>Acari</taxon>
        <taxon>Parasitiformes</taxon>
        <taxon>Ixodida</taxon>
        <taxon>Ixodoidea</taxon>
        <taxon>Ixodidae</taxon>
        <taxon>Amblyomminae</taxon>
        <taxon>Amblyomma</taxon>
    </lineage>
</organism>
<dbReference type="Proteomes" id="UP001321473">
    <property type="component" value="Unassembled WGS sequence"/>
</dbReference>
<dbReference type="InterPro" id="IPR000477">
    <property type="entry name" value="RT_dom"/>
</dbReference>
<dbReference type="GO" id="GO:0003676">
    <property type="term" value="F:nucleic acid binding"/>
    <property type="evidence" value="ECO:0007669"/>
    <property type="project" value="InterPro"/>
</dbReference>
<feature type="non-terminal residue" evidence="4">
    <location>
        <position position="707"/>
    </location>
</feature>
<comment type="caution">
    <text evidence="4">The sequence shown here is derived from an EMBL/GenBank/DDBJ whole genome shotgun (WGS) entry which is preliminary data.</text>
</comment>
<evidence type="ECO:0000259" key="2">
    <source>
        <dbReference type="PROSITE" id="PS50878"/>
    </source>
</evidence>
<evidence type="ECO:0000259" key="3">
    <source>
        <dbReference type="PROSITE" id="PS50879"/>
    </source>
</evidence>
<keyword evidence="5" id="KW-1185">Reference proteome</keyword>
<evidence type="ECO:0000313" key="5">
    <source>
        <dbReference type="Proteomes" id="UP001321473"/>
    </source>
</evidence>
<dbReference type="SUPFAM" id="SSF53098">
    <property type="entry name" value="Ribonuclease H-like"/>
    <property type="match status" value="1"/>
</dbReference>
<dbReference type="SUPFAM" id="SSF56672">
    <property type="entry name" value="DNA/RNA polymerases"/>
    <property type="match status" value="1"/>
</dbReference>
<name>A0AAQ4E7B8_AMBAM</name>
<dbReference type="PROSITE" id="PS50879">
    <property type="entry name" value="RNASE_H_1"/>
    <property type="match status" value="1"/>
</dbReference>
<dbReference type="AlphaFoldDB" id="A0AAQ4E7B8"/>
<accession>A0AAQ4E7B8</accession>
<proteinExistence type="predicted"/>
<dbReference type="PANTHER" id="PTHR19446">
    <property type="entry name" value="REVERSE TRANSCRIPTASES"/>
    <property type="match status" value="1"/>
</dbReference>
<dbReference type="InterPro" id="IPR043502">
    <property type="entry name" value="DNA/RNA_pol_sf"/>
</dbReference>
<dbReference type="EMBL" id="JARKHS020020804">
    <property type="protein sequence ID" value="KAK8770631.1"/>
    <property type="molecule type" value="Genomic_DNA"/>
</dbReference>
<dbReference type="Pfam" id="PF00075">
    <property type="entry name" value="RNase_H"/>
    <property type="match status" value="1"/>
</dbReference>
<evidence type="ECO:0000313" key="4">
    <source>
        <dbReference type="EMBL" id="KAK8770631.1"/>
    </source>
</evidence>
<sequence>MVASESPRSGATPTPVTSEGPRDAPFTAAELNNALQRCRRRSAPGPDGVTYQMLRNLDAEQRQVLLQQVNLVWERGELPEEWRTAVISPILKPGRPPTELSGYRPVALTSAAGKLMEHMALQRLNERVAEADLFDERQTGFRAMRCTADSISDVVTALEHARAARHVALLLLLDVSSAFDNVLRAPILAILEGAGVSGRLLQYVRGFLTGRIMRVRVGGKLSEPRPVEQGVPQGSVLSPFLFNVAMSVVPACLPAGGRHHVYMSIYADDIALWCRGPPGEALRVRGCLQEALTAIDARLRGLGLSLSAGKSVAMACVSRSRARPAPLSLDGTPIPWRESVRYLGLDIDWRLSFRPAATKACLQLKRTTAAVHRLTARGQGISQHAALRLYNAAALGAALYALPLVTVRKPCWRKLETQHRKSLRVCLGLPKNSQSAATLAEAGAWPLQLQATRRALHHIDRLHRAPDGASLLQRLRSHPHSRMGAALQEYERLTDAAPPYGPCPPWPAASEIQRDIVGIEGKRSTPLCAVQQLTRAVIHEELRDYLLVYTDGSVVRDSCSLAAAATVPALRLHSQTHAAFLGSSTTAELLGLQLGVDLLLTISPPPPRSALLCDSRSALTRLQCNGRGTPLVRAIRSGIARLAQQGCVVRAQWVPGHCGIAGNEEADSLATAAHQLPASDHPLSLEDVRAVIQKHLRQQHPDPRIAG</sequence>
<dbReference type="Gene3D" id="3.30.420.10">
    <property type="entry name" value="Ribonuclease H-like superfamily/Ribonuclease H"/>
    <property type="match status" value="1"/>
</dbReference>
<evidence type="ECO:0008006" key="6">
    <source>
        <dbReference type="Google" id="ProtNLM"/>
    </source>
</evidence>
<dbReference type="CDD" id="cd09276">
    <property type="entry name" value="Rnase_HI_RT_non_LTR"/>
    <property type="match status" value="1"/>
</dbReference>
<dbReference type="GO" id="GO:0071897">
    <property type="term" value="P:DNA biosynthetic process"/>
    <property type="evidence" value="ECO:0007669"/>
    <property type="project" value="UniProtKB-ARBA"/>
</dbReference>
<dbReference type="InterPro" id="IPR012337">
    <property type="entry name" value="RNaseH-like_sf"/>
</dbReference>
<dbReference type="GO" id="GO:0004523">
    <property type="term" value="F:RNA-DNA hybrid ribonuclease activity"/>
    <property type="evidence" value="ECO:0007669"/>
    <property type="project" value="InterPro"/>
</dbReference>
<feature type="domain" description="Reverse transcriptase" evidence="2">
    <location>
        <begin position="71"/>
        <end position="347"/>
    </location>
</feature>
<reference evidence="4 5" key="1">
    <citation type="journal article" date="2023" name="Arcadia Sci">
        <title>De novo assembly of a long-read Amblyomma americanum tick genome.</title>
        <authorList>
            <person name="Chou S."/>
            <person name="Poskanzer K.E."/>
            <person name="Rollins M."/>
            <person name="Thuy-Boun P.S."/>
        </authorList>
    </citation>
    <scope>NUCLEOTIDE SEQUENCE [LARGE SCALE GENOMIC DNA]</scope>
    <source>
        <strain evidence="4">F_SG_1</strain>
        <tissue evidence="4">Salivary glands</tissue>
    </source>
</reference>
<evidence type="ECO:0000256" key="1">
    <source>
        <dbReference type="SAM" id="MobiDB-lite"/>
    </source>
</evidence>
<dbReference type="InterPro" id="IPR002156">
    <property type="entry name" value="RNaseH_domain"/>
</dbReference>
<dbReference type="Pfam" id="PF00078">
    <property type="entry name" value="RVT_1"/>
    <property type="match status" value="1"/>
</dbReference>
<feature type="compositionally biased region" description="Polar residues" evidence="1">
    <location>
        <begin position="1"/>
        <end position="17"/>
    </location>
</feature>
<gene>
    <name evidence="4" type="ORF">V5799_012901</name>
</gene>
<dbReference type="InterPro" id="IPR036397">
    <property type="entry name" value="RNaseH_sf"/>
</dbReference>
<dbReference type="CDD" id="cd01650">
    <property type="entry name" value="RT_nLTR_like"/>
    <property type="match status" value="1"/>
</dbReference>